<sequence>MANAQTLETIYQLIAPLNKKGIELSPKTTFASNLELDSLTVMDLVAEIEDEFDIILPLNILPDLETIEHVADAVEKIVNKGS</sequence>
<name>A0ABV7D382_9PROT</name>
<reference evidence="3" key="1">
    <citation type="journal article" date="2019" name="Int. J. Syst. Evol. Microbiol.">
        <title>The Global Catalogue of Microorganisms (GCM) 10K type strain sequencing project: providing services to taxonomists for standard genome sequencing and annotation.</title>
        <authorList>
            <consortium name="The Broad Institute Genomics Platform"/>
            <consortium name="The Broad Institute Genome Sequencing Center for Infectious Disease"/>
            <person name="Wu L."/>
            <person name="Ma J."/>
        </authorList>
    </citation>
    <scope>NUCLEOTIDE SEQUENCE [LARGE SCALE GENOMIC DNA]</scope>
    <source>
        <strain evidence="3">KCTC 62164</strain>
    </source>
</reference>
<dbReference type="RefSeq" id="WP_194211596.1">
    <property type="nucleotide sequence ID" value="NZ_CP061205.1"/>
</dbReference>
<evidence type="ECO:0000259" key="1">
    <source>
        <dbReference type="PROSITE" id="PS50075"/>
    </source>
</evidence>
<evidence type="ECO:0000313" key="3">
    <source>
        <dbReference type="Proteomes" id="UP001595444"/>
    </source>
</evidence>
<dbReference type="InterPro" id="IPR009081">
    <property type="entry name" value="PP-bd_ACP"/>
</dbReference>
<dbReference type="PROSITE" id="PS50075">
    <property type="entry name" value="CARRIER"/>
    <property type="match status" value="1"/>
</dbReference>
<dbReference type="Gene3D" id="1.10.1200.10">
    <property type="entry name" value="ACP-like"/>
    <property type="match status" value="1"/>
</dbReference>
<gene>
    <name evidence="2" type="ORF">ACFOKA_05515</name>
</gene>
<evidence type="ECO:0000313" key="2">
    <source>
        <dbReference type="EMBL" id="MFC3051355.1"/>
    </source>
</evidence>
<dbReference type="InterPro" id="IPR036736">
    <property type="entry name" value="ACP-like_sf"/>
</dbReference>
<accession>A0ABV7D382</accession>
<organism evidence="2 3">
    <name type="scientific">Kordiimonas pumila</name>
    <dbReference type="NCBI Taxonomy" id="2161677"/>
    <lineage>
        <taxon>Bacteria</taxon>
        <taxon>Pseudomonadati</taxon>
        <taxon>Pseudomonadota</taxon>
        <taxon>Alphaproteobacteria</taxon>
        <taxon>Kordiimonadales</taxon>
        <taxon>Kordiimonadaceae</taxon>
        <taxon>Kordiimonas</taxon>
    </lineage>
</organism>
<dbReference type="Proteomes" id="UP001595444">
    <property type="component" value="Unassembled WGS sequence"/>
</dbReference>
<feature type="domain" description="Carrier" evidence="1">
    <location>
        <begin position="1"/>
        <end position="78"/>
    </location>
</feature>
<dbReference type="EMBL" id="JBHRSL010000002">
    <property type="protein sequence ID" value="MFC3051355.1"/>
    <property type="molecule type" value="Genomic_DNA"/>
</dbReference>
<dbReference type="Pfam" id="PF00550">
    <property type="entry name" value="PP-binding"/>
    <property type="match status" value="1"/>
</dbReference>
<dbReference type="SUPFAM" id="SSF47336">
    <property type="entry name" value="ACP-like"/>
    <property type="match status" value="1"/>
</dbReference>
<keyword evidence="3" id="KW-1185">Reference proteome</keyword>
<comment type="caution">
    <text evidence="2">The sequence shown here is derived from an EMBL/GenBank/DDBJ whole genome shotgun (WGS) entry which is preliminary data.</text>
</comment>
<proteinExistence type="predicted"/>
<protein>
    <submittedName>
        <fullName evidence="2">Acyl carrier protein</fullName>
    </submittedName>
</protein>